<reference evidence="1 2" key="1">
    <citation type="submission" date="2014-03" db="EMBL/GenBank/DDBJ databases">
        <title>Genomics of Bifidobacteria.</title>
        <authorList>
            <person name="Ventura M."/>
            <person name="Milani C."/>
            <person name="Lugli G.A."/>
        </authorList>
    </citation>
    <scope>NUCLEOTIDE SEQUENCE [LARGE SCALE GENOMIC DNA]</scope>
    <source>
        <strain evidence="1 2">LMG 11591</strain>
    </source>
</reference>
<evidence type="ECO:0000313" key="2">
    <source>
        <dbReference type="Proteomes" id="UP000029052"/>
    </source>
</evidence>
<proteinExistence type="predicted"/>
<accession>A0A087BCP9</accession>
<dbReference type="EMBL" id="JGZB01000003">
    <property type="protein sequence ID" value="KFI68799.1"/>
    <property type="molecule type" value="Genomic_DNA"/>
</dbReference>
<sequence length="104" mass="10938">MSLSTFPPASASPFAMPSPFNVAGAACPCTSVAETCAALIMPLAESSLRTLQDVRALPRDCAARDWTGQAADLYTEQLAQLAKAVPSAEHLAERARVLCQGNEM</sequence>
<dbReference type="Proteomes" id="UP000029052">
    <property type="component" value="Unassembled WGS sequence"/>
</dbReference>
<protein>
    <submittedName>
        <fullName evidence="1">Uncharacterized protein</fullName>
    </submittedName>
</protein>
<evidence type="ECO:0000313" key="1">
    <source>
        <dbReference type="EMBL" id="KFI68799.1"/>
    </source>
</evidence>
<dbReference type="AlphaFoldDB" id="A0A087BCP9"/>
<gene>
    <name evidence="1" type="ORF">BMAGN_0672</name>
</gene>
<name>A0A087BCP9_9BIFI</name>
<dbReference type="STRING" id="1692.BMAGN_0672"/>
<organism evidence="1 2">
    <name type="scientific">Bifidobacterium magnum</name>
    <dbReference type="NCBI Taxonomy" id="1692"/>
    <lineage>
        <taxon>Bacteria</taxon>
        <taxon>Bacillati</taxon>
        <taxon>Actinomycetota</taxon>
        <taxon>Actinomycetes</taxon>
        <taxon>Bifidobacteriales</taxon>
        <taxon>Bifidobacteriaceae</taxon>
        <taxon>Bifidobacterium</taxon>
    </lineage>
</organism>
<keyword evidence="2" id="KW-1185">Reference proteome</keyword>
<comment type="caution">
    <text evidence="1">The sequence shown here is derived from an EMBL/GenBank/DDBJ whole genome shotgun (WGS) entry which is preliminary data.</text>
</comment>